<dbReference type="Proteomes" id="UP000298390">
    <property type="component" value="Unassembled WGS sequence"/>
</dbReference>
<evidence type="ECO:0000313" key="2">
    <source>
        <dbReference type="Proteomes" id="UP000298390"/>
    </source>
</evidence>
<protein>
    <submittedName>
        <fullName evidence="1">Uncharacterized protein</fullName>
    </submittedName>
</protein>
<gene>
    <name evidence="1" type="ORF">EVJ58_g10590</name>
</gene>
<sequence>MHEGKLELITWEYTDPESGDRMGWGNVLIEEADDLKRKFEVDCKGKKSLFFKKWPQGFRWTCCGMDGGVNYGCDHHGTGSKPCTCDFCRMGRPLPDSIYKEKTGPRMGLRLPRGPDPRSFNPVLAAQAAQGRSMFGLEM</sequence>
<dbReference type="EMBL" id="SEKV01001196">
    <property type="protein sequence ID" value="TFY51398.1"/>
    <property type="molecule type" value="Genomic_DNA"/>
</dbReference>
<evidence type="ECO:0000313" key="1">
    <source>
        <dbReference type="EMBL" id="TFY51398.1"/>
    </source>
</evidence>
<proteinExistence type="predicted"/>
<dbReference type="AlphaFoldDB" id="A0A4Y9XNR8"/>
<dbReference type="STRING" id="34475.A0A4Y9XNR8"/>
<organism evidence="1 2">
    <name type="scientific">Rhodofomes roseus</name>
    <dbReference type="NCBI Taxonomy" id="34475"/>
    <lineage>
        <taxon>Eukaryota</taxon>
        <taxon>Fungi</taxon>
        <taxon>Dikarya</taxon>
        <taxon>Basidiomycota</taxon>
        <taxon>Agaricomycotina</taxon>
        <taxon>Agaricomycetes</taxon>
        <taxon>Polyporales</taxon>
        <taxon>Rhodofomes</taxon>
    </lineage>
</organism>
<name>A0A4Y9XNR8_9APHY</name>
<accession>A0A4Y9XNR8</accession>
<reference evidence="1 2" key="1">
    <citation type="submission" date="2019-01" db="EMBL/GenBank/DDBJ databases">
        <title>Genome sequencing of the rare red list fungi Fomitopsis rosea.</title>
        <authorList>
            <person name="Buettner E."/>
            <person name="Kellner H."/>
        </authorList>
    </citation>
    <scope>NUCLEOTIDE SEQUENCE [LARGE SCALE GENOMIC DNA]</scope>
    <source>
        <strain evidence="1 2">DSM 105464</strain>
    </source>
</reference>
<comment type="caution">
    <text evidence="1">The sequence shown here is derived from an EMBL/GenBank/DDBJ whole genome shotgun (WGS) entry which is preliminary data.</text>
</comment>